<dbReference type="Gene3D" id="3.90.640.20">
    <property type="entry name" value="Heat-shock cognate protein, ATPase"/>
    <property type="match status" value="1"/>
</dbReference>
<dbReference type="InterPro" id="IPR037126">
    <property type="entry name" value="PdaC/RsiV-like_sf"/>
</dbReference>
<dbReference type="Proteomes" id="UP001597180">
    <property type="component" value="Unassembled WGS sequence"/>
</dbReference>
<dbReference type="RefSeq" id="WP_345588022.1">
    <property type="nucleotide sequence ID" value="NZ_BAABJG010000015.1"/>
</dbReference>
<protein>
    <submittedName>
        <fullName evidence="2">WG repeat-containing protein</fullName>
    </submittedName>
</protein>
<dbReference type="EMBL" id="JBHTLU010000031">
    <property type="protein sequence ID" value="MFD1222461.1"/>
    <property type="molecule type" value="Genomic_DNA"/>
</dbReference>
<dbReference type="Pfam" id="PF14903">
    <property type="entry name" value="WG_beta_rep"/>
    <property type="match status" value="6"/>
</dbReference>
<proteinExistence type="predicted"/>
<reference evidence="3" key="1">
    <citation type="journal article" date="2019" name="Int. J. Syst. Evol. Microbiol.">
        <title>The Global Catalogue of Microorganisms (GCM) 10K type strain sequencing project: providing services to taxonomists for standard genome sequencing and annotation.</title>
        <authorList>
            <consortium name="The Broad Institute Genomics Platform"/>
            <consortium name="The Broad Institute Genome Sequencing Center for Infectious Disease"/>
            <person name="Wu L."/>
            <person name="Ma J."/>
        </authorList>
    </citation>
    <scope>NUCLEOTIDE SEQUENCE [LARGE SCALE GENOMIC DNA]</scope>
    <source>
        <strain evidence="3">CCUG 53270</strain>
    </source>
</reference>
<feature type="domain" description="DUF3298" evidence="1">
    <location>
        <begin position="735"/>
        <end position="809"/>
    </location>
</feature>
<dbReference type="PANTHER" id="PTHR37841">
    <property type="entry name" value="GLR2918 PROTEIN"/>
    <property type="match status" value="1"/>
</dbReference>
<keyword evidence="3" id="KW-1185">Reference proteome</keyword>
<dbReference type="InterPro" id="IPR021729">
    <property type="entry name" value="DUF3298"/>
</dbReference>
<dbReference type="Gene3D" id="3.30.565.40">
    <property type="entry name" value="Fervidobacterium nodosum Rt17-B1 like"/>
    <property type="match status" value="1"/>
</dbReference>
<comment type="caution">
    <text evidence="2">The sequence shown here is derived from an EMBL/GenBank/DDBJ whole genome shotgun (WGS) entry which is preliminary data.</text>
</comment>
<organism evidence="2 3">
    <name type="scientific">Paenibacillus vulneris</name>
    <dbReference type="NCBI Taxonomy" id="1133364"/>
    <lineage>
        <taxon>Bacteria</taxon>
        <taxon>Bacillati</taxon>
        <taxon>Bacillota</taxon>
        <taxon>Bacilli</taxon>
        <taxon>Bacillales</taxon>
        <taxon>Paenibacillaceae</taxon>
        <taxon>Paenibacillus</taxon>
    </lineage>
</organism>
<dbReference type="Pfam" id="PF11738">
    <property type="entry name" value="DUF3298"/>
    <property type="match status" value="1"/>
</dbReference>
<evidence type="ECO:0000259" key="1">
    <source>
        <dbReference type="Pfam" id="PF11738"/>
    </source>
</evidence>
<dbReference type="SUPFAM" id="SSF69360">
    <property type="entry name" value="Cell wall binding repeat"/>
    <property type="match status" value="1"/>
</dbReference>
<dbReference type="InterPro" id="IPR032774">
    <property type="entry name" value="WG_beta_rep"/>
</dbReference>
<dbReference type="PANTHER" id="PTHR37841:SF1">
    <property type="entry name" value="DUF3298 DOMAIN-CONTAINING PROTEIN"/>
    <property type="match status" value="1"/>
</dbReference>
<gene>
    <name evidence="2" type="ORF">ACFQ4B_20295</name>
</gene>
<accession>A0ABW3URC2</accession>
<sequence>MNDEVNWETHVKAFLPPGAELVVIPAANQTAAIAAADLDGDQVQEIAAVYRMEQEQHLMILKYWDQDWIVADVRAVPALPVGIMLAVPVIDNSRSSLIIGWQEEKAYRLSVYDWTPAGLRDVVPGTVSFSFMEAADIPGRSGWDGITELVLWTHDEADAYRVSVLRWDDGEFIDVTDEHPLYYHKVVRYYEGLTRQRPDVPLYWYYLADAQLKADMPDWAHTTMQHLYRSGLSLPLEQRLLALQQEITDKRQPDPRFLWRIKLFPASVKTTSGTKWGYIDSKGNMKLQPQYDYAYDFQSNGLARVHTHGRTGVINASGNYVVRPIYDSIEEFKEGRAVVIDKQGFKLMDESGRIVTKRGYSYMASLSNGRAMFAITESSGSNKYGYLDANGNEIIPAQYESAGMFSHSKAVVKIKKNEFALIGLNGEILARYPYAFVGELGDGLLPFQQEENGKFGYIDENGKVVLEPAYTGAQSFSEGRAVVNTGENFTAQYGLIDRSGHTIVQPEYNDIQQLGEQRVALGKAIDPNQPFIGSIYAIADHNGKIRTEFKYYEVNPYHKGLASVYDADQTYFIDRSGNAASGYPKVNGSGTVKLEDSLIQANVDRRLSYLDRSGRVVWHQNTVIPLRLTYKVKEEKYKPNRNYLVYYPQLEGMRERAAQQRVNDRLKSLSQVKPVPAGEQLSYSYDGDFEITFFKKNLLVVELDGYNYPFGAAHGMPTRVYAHVNVEDGQFYELKDLFKPGSPYVKVLSDIIARQIREDPQYSYVFPNTYQGIKPDQPFYVTEHALHIYFQPYEIAPYAAGFPTFNIPFVQIMSLIDVNGSFWNSFHP</sequence>
<evidence type="ECO:0000313" key="3">
    <source>
        <dbReference type="Proteomes" id="UP001597180"/>
    </source>
</evidence>
<name>A0ABW3URC2_9BACL</name>
<evidence type="ECO:0000313" key="2">
    <source>
        <dbReference type="EMBL" id="MFD1222461.1"/>
    </source>
</evidence>